<dbReference type="GO" id="GO:0010181">
    <property type="term" value="F:FMN binding"/>
    <property type="evidence" value="ECO:0007669"/>
    <property type="project" value="TreeGrafter"/>
</dbReference>
<dbReference type="GO" id="GO:0070819">
    <property type="term" value="F:menaquinone-dependent protoporphyrinogen oxidase activity"/>
    <property type="evidence" value="ECO:0007669"/>
    <property type="project" value="TreeGrafter"/>
</dbReference>
<dbReference type="EMBL" id="LT605205">
    <property type="protein sequence ID" value="SCD22024.1"/>
    <property type="molecule type" value="Genomic_DNA"/>
</dbReference>
<feature type="domain" description="Flavodoxin" evidence="1">
    <location>
        <begin position="5"/>
        <end position="132"/>
    </location>
</feature>
<dbReference type="RefSeq" id="WP_076931737.1">
    <property type="nucleotide sequence ID" value="NZ_LT605205.1"/>
</dbReference>
<dbReference type="KEGG" id="psac:PSM36_3238"/>
<gene>
    <name evidence="2" type="ORF">PSM36_3238</name>
</gene>
<dbReference type="Pfam" id="PF12724">
    <property type="entry name" value="Flavodoxin_5"/>
    <property type="match status" value="1"/>
</dbReference>
<name>A0A1R3TEH6_9BACT</name>
<keyword evidence="3" id="KW-1185">Reference proteome</keyword>
<evidence type="ECO:0000313" key="3">
    <source>
        <dbReference type="Proteomes" id="UP000187464"/>
    </source>
</evidence>
<organism evidence="2 3">
    <name type="scientific">Proteiniphilum saccharofermentans</name>
    <dbReference type="NCBI Taxonomy" id="1642647"/>
    <lineage>
        <taxon>Bacteria</taxon>
        <taxon>Pseudomonadati</taxon>
        <taxon>Bacteroidota</taxon>
        <taxon>Bacteroidia</taxon>
        <taxon>Bacteroidales</taxon>
        <taxon>Dysgonomonadaceae</taxon>
        <taxon>Proteiniphilum</taxon>
    </lineage>
</organism>
<dbReference type="InterPro" id="IPR029039">
    <property type="entry name" value="Flavoprotein-like_sf"/>
</dbReference>
<proteinExistence type="predicted"/>
<reference evidence="2 3" key="1">
    <citation type="submission" date="2016-08" db="EMBL/GenBank/DDBJ databases">
        <authorList>
            <person name="Seilhamer J.J."/>
        </authorList>
    </citation>
    <scope>NUCLEOTIDE SEQUENCE [LARGE SCALE GENOMIC DNA]</scope>
    <source>
        <strain evidence="2">M3/6</strain>
    </source>
</reference>
<dbReference type="AlphaFoldDB" id="A0A1R3TEH6"/>
<evidence type="ECO:0000313" key="2">
    <source>
        <dbReference type="EMBL" id="SCD22024.1"/>
    </source>
</evidence>
<evidence type="ECO:0000259" key="1">
    <source>
        <dbReference type="Pfam" id="PF12724"/>
    </source>
</evidence>
<accession>A0A1R3TEH6</accession>
<dbReference type="Proteomes" id="UP000187464">
    <property type="component" value="Chromosome I"/>
</dbReference>
<dbReference type="GO" id="GO:0006783">
    <property type="term" value="P:heme biosynthetic process"/>
    <property type="evidence" value="ECO:0007669"/>
    <property type="project" value="TreeGrafter"/>
</dbReference>
<dbReference type="InterPro" id="IPR026816">
    <property type="entry name" value="Flavodoxin_dom"/>
</dbReference>
<dbReference type="InterPro" id="IPR052200">
    <property type="entry name" value="Protoporphyrinogen_IX_DH"/>
</dbReference>
<dbReference type="SUPFAM" id="SSF52218">
    <property type="entry name" value="Flavoproteins"/>
    <property type="match status" value="1"/>
</dbReference>
<dbReference type="Gene3D" id="3.40.50.360">
    <property type="match status" value="1"/>
</dbReference>
<protein>
    <submittedName>
        <fullName evidence="2">Flavodoxin domain</fullName>
    </submittedName>
</protein>
<dbReference type="PANTHER" id="PTHR38030:SF2">
    <property type="entry name" value="PROTOPORPHYRINOGEN IX DEHYDROGENASE [QUINONE]"/>
    <property type="match status" value="1"/>
</dbReference>
<sequence>MDNTLIVFASNHGTVEKCVRELFRRIDGKVDICNLNRRDFLPDLSGYEAVIVGGSIHSGKIQQEISSFCNDNLELLATKRLGLFINCIYSGERAQQQLDDAFPEILNHKAVVRDYFGGEIDKLKLSFWERVVTSRMIEKGDLVVAISKEKIERFANVMSSVNEPKD</sequence>
<dbReference type="STRING" id="1642647.PSM36_3238"/>
<dbReference type="PANTHER" id="PTHR38030">
    <property type="entry name" value="PROTOPORPHYRINOGEN IX DEHYDROGENASE [MENAQUINONE]"/>
    <property type="match status" value="1"/>
</dbReference>